<organism evidence="2 3">
    <name type="scientific">Caenorhabditis tropicalis</name>
    <dbReference type="NCBI Taxonomy" id="1561998"/>
    <lineage>
        <taxon>Eukaryota</taxon>
        <taxon>Metazoa</taxon>
        <taxon>Ecdysozoa</taxon>
        <taxon>Nematoda</taxon>
        <taxon>Chromadorea</taxon>
        <taxon>Rhabditida</taxon>
        <taxon>Rhabditina</taxon>
        <taxon>Rhabditomorpha</taxon>
        <taxon>Rhabditoidea</taxon>
        <taxon>Rhabditidae</taxon>
        <taxon>Peloderinae</taxon>
        <taxon>Caenorhabditis</taxon>
    </lineage>
</organism>
<dbReference type="Proteomes" id="UP000095282">
    <property type="component" value="Unplaced"/>
</dbReference>
<keyword evidence="2" id="KW-1185">Reference proteome</keyword>
<reference evidence="3" key="1">
    <citation type="submission" date="2016-11" db="UniProtKB">
        <authorList>
            <consortium name="WormBaseParasite"/>
        </authorList>
    </citation>
    <scope>IDENTIFICATION</scope>
</reference>
<feature type="region of interest" description="Disordered" evidence="1">
    <location>
        <begin position="445"/>
        <end position="498"/>
    </location>
</feature>
<dbReference type="AlphaFoldDB" id="A0A1I7UWY5"/>
<evidence type="ECO:0000256" key="1">
    <source>
        <dbReference type="SAM" id="MobiDB-lite"/>
    </source>
</evidence>
<dbReference type="WBParaSite" id="Csp11.Scaffold630.g20166.t2">
    <property type="protein sequence ID" value="Csp11.Scaffold630.g20166.t2"/>
    <property type="gene ID" value="Csp11.Scaffold630.g20166"/>
</dbReference>
<accession>A0A1I7UWY5</accession>
<sequence>MKLLIFKVFINEIISFFLGSRKPFGMTETAEQEEKRKVKTMPGIGLPAGIDYPNIEEISSESKEEEKEIFWRKEVANSFEIANNGYSFYRIGGGNSVFAKDLSGYWYRLNNATKCFEFLFEGFKDTTDYTRIHLPPQAPTFVGFNYLHQAVFPMNDDGHPILPKDDRGKTIFPFYDGYPLFPVNDSGAICVPLGDDGKPVFPRIPEEFGAYVPCDITGRVVLPLNEKGEPIYPRDEEGNVLMPFIILEDGSRKRAVYQAEDGTPILPFNNGEQALEVHEGEVLFQYEYQHKMMLLAQYPDQKQRDSMQVMDEQFYQQHAQHYHNQMAMDPMGMMQPQMMTPSSAAPQKNPAQSLLLKQLEFMKKNRRHRKRRVHWRRRLNIPNPFPVSDHSNDRLFHRRPPPPPLLLEDPVIVAEREDVIDRDPEVSLGHRKEIGIDRRRMEMTNIEGIRRGEEERREKRSQDVTDPAQNRLVPPPHTRIMKMTEREDVDEAKRLGDN</sequence>
<feature type="compositionally biased region" description="Basic and acidic residues" evidence="1">
    <location>
        <begin position="482"/>
        <end position="498"/>
    </location>
</feature>
<feature type="compositionally biased region" description="Basic and acidic residues" evidence="1">
    <location>
        <begin position="445"/>
        <end position="463"/>
    </location>
</feature>
<name>A0A1I7UWY5_9PELO</name>
<dbReference type="STRING" id="1561998.A0A1I7UWY5"/>
<protein>
    <submittedName>
        <fullName evidence="3">Uncharacterized protein</fullName>
    </submittedName>
</protein>
<proteinExistence type="predicted"/>
<evidence type="ECO:0000313" key="3">
    <source>
        <dbReference type="WBParaSite" id="Csp11.Scaffold630.g20166.t2"/>
    </source>
</evidence>
<evidence type="ECO:0000313" key="2">
    <source>
        <dbReference type="Proteomes" id="UP000095282"/>
    </source>
</evidence>